<dbReference type="PANTHER" id="PTHR31793">
    <property type="entry name" value="4-HYDROXYBENZOYL-COA THIOESTERASE FAMILY MEMBER"/>
    <property type="match status" value="1"/>
</dbReference>
<comment type="caution">
    <text evidence="1">The sequence shown here is derived from an EMBL/GenBank/DDBJ whole genome shotgun (WGS) entry which is preliminary data.</text>
</comment>
<dbReference type="Pfam" id="PF13279">
    <property type="entry name" value="4HBT_2"/>
    <property type="match status" value="1"/>
</dbReference>
<reference evidence="1 2" key="1">
    <citation type="submission" date="2018-11" db="EMBL/GenBank/DDBJ databases">
        <title>Sequencing the genomes of 1000 actinobacteria strains.</title>
        <authorList>
            <person name="Klenk H.-P."/>
        </authorList>
    </citation>
    <scope>NUCLEOTIDE SEQUENCE [LARGE SCALE GENOMIC DNA]</scope>
    <source>
        <strain evidence="1 2">DSM 9580</strain>
    </source>
</reference>
<accession>A0A3N2AW62</accession>
<sequence length="151" mass="16408">MRLEVPVQVRWSDLDAYGHVNNASLLTLLEEARVSAFWAGGPEGSPTTAIIDAGPGATSITVIARQEAEYLGQIPHHREPILVDTWVGHLGGASMQVCYEVLSPDRTELYARAATIVVMLDASTGAPRRLTDAERAAWEPYLGPPVDFRRG</sequence>
<keyword evidence="2" id="KW-1185">Reference proteome</keyword>
<dbReference type="Gene3D" id="3.10.129.10">
    <property type="entry name" value="Hotdog Thioesterase"/>
    <property type="match status" value="1"/>
</dbReference>
<evidence type="ECO:0000313" key="2">
    <source>
        <dbReference type="Proteomes" id="UP000275456"/>
    </source>
</evidence>
<dbReference type="PANTHER" id="PTHR31793:SF24">
    <property type="entry name" value="LONG-CHAIN ACYL-COA THIOESTERASE FADM"/>
    <property type="match status" value="1"/>
</dbReference>
<organism evidence="1 2">
    <name type="scientific">Agrococcus jenensis</name>
    <dbReference type="NCBI Taxonomy" id="46353"/>
    <lineage>
        <taxon>Bacteria</taxon>
        <taxon>Bacillati</taxon>
        <taxon>Actinomycetota</taxon>
        <taxon>Actinomycetes</taxon>
        <taxon>Micrococcales</taxon>
        <taxon>Microbacteriaceae</taxon>
        <taxon>Agrococcus</taxon>
    </lineage>
</organism>
<dbReference type="AlphaFoldDB" id="A0A3N2AW62"/>
<name>A0A3N2AW62_9MICO</name>
<dbReference type="InterPro" id="IPR050563">
    <property type="entry name" value="4-hydroxybenzoyl-CoA_TE"/>
</dbReference>
<dbReference type="Proteomes" id="UP000275456">
    <property type="component" value="Unassembled WGS sequence"/>
</dbReference>
<dbReference type="OrthoDB" id="9799036at2"/>
<dbReference type="InterPro" id="IPR029069">
    <property type="entry name" value="HotDog_dom_sf"/>
</dbReference>
<gene>
    <name evidence="1" type="ORF">EDD26_2661</name>
</gene>
<dbReference type="CDD" id="cd00586">
    <property type="entry name" value="4HBT"/>
    <property type="match status" value="1"/>
</dbReference>
<proteinExistence type="predicted"/>
<dbReference type="SUPFAM" id="SSF54637">
    <property type="entry name" value="Thioesterase/thiol ester dehydrase-isomerase"/>
    <property type="match status" value="1"/>
</dbReference>
<dbReference type="RefSeq" id="WP_123698142.1">
    <property type="nucleotide sequence ID" value="NZ_RKHJ01000001.1"/>
</dbReference>
<dbReference type="EMBL" id="RKHJ01000001">
    <property type="protein sequence ID" value="ROR67253.1"/>
    <property type="molecule type" value="Genomic_DNA"/>
</dbReference>
<dbReference type="GO" id="GO:0047617">
    <property type="term" value="F:fatty acyl-CoA hydrolase activity"/>
    <property type="evidence" value="ECO:0007669"/>
    <property type="project" value="TreeGrafter"/>
</dbReference>
<keyword evidence="1" id="KW-0378">Hydrolase</keyword>
<evidence type="ECO:0000313" key="1">
    <source>
        <dbReference type="EMBL" id="ROR67253.1"/>
    </source>
</evidence>
<protein>
    <submittedName>
        <fullName evidence="1">Acyl-CoA thioester hydrolase</fullName>
    </submittedName>
</protein>